<keyword evidence="2" id="KW-0064">Aspartyl protease</keyword>
<dbReference type="Gene3D" id="3.30.420.10">
    <property type="entry name" value="Ribonuclease H-like superfamily/Ribonuclease H"/>
    <property type="match status" value="1"/>
</dbReference>
<reference evidence="8" key="1">
    <citation type="journal article" date="2019" name="Sci. Rep.">
        <title>Draft genome of Tanacetum cinerariifolium, the natural source of mosquito coil.</title>
        <authorList>
            <person name="Yamashiro T."/>
            <person name="Shiraishi A."/>
            <person name="Satake H."/>
            <person name="Nakayama K."/>
        </authorList>
    </citation>
    <scope>NUCLEOTIDE SEQUENCE</scope>
</reference>
<keyword evidence="4" id="KW-0511">Multifunctional enzyme</keyword>
<feature type="domain" description="CCHC-type" evidence="7">
    <location>
        <begin position="708"/>
        <end position="723"/>
    </location>
</feature>
<dbReference type="Gene3D" id="3.30.70.270">
    <property type="match status" value="1"/>
</dbReference>
<dbReference type="GO" id="GO:0006508">
    <property type="term" value="P:proteolysis"/>
    <property type="evidence" value="ECO:0007669"/>
    <property type="project" value="UniProtKB-KW"/>
</dbReference>
<keyword evidence="1" id="KW-0645">Protease</keyword>
<evidence type="ECO:0000259" key="7">
    <source>
        <dbReference type="PROSITE" id="PS50158"/>
    </source>
</evidence>
<evidence type="ECO:0000256" key="3">
    <source>
        <dbReference type="ARBA" id="ARBA00023125"/>
    </source>
</evidence>
<feature type="compositionally biased region" description="Acidic residues" evidence="6">
    <location>
        <begin position="101"/>
        <end position="111"/>
    </location>
</feature>
<accession>A0A6L2JTL4</accession>
<feature type="compositionally biased region" description="Low complexity" evidence="6">
    <location>
        <begin position="16"/>
        <end position="25"/>
    </location>
</feature>
<dbReference type="PROSITE" id="PS50158">
    <property type="entry name" value="ZF_CCHC"/>
    <property type="match status" value="2"/>
</dbReference>
<dbReference type="InterPro" id="IPR043502">
    <property type="entry name" value="DNA/RNA_pol_sf"/>
</dbReference>
<dbReference type="InterPro" id="IPR050951">
    <property type="entry name" value="Retrovirus_Pol_polyprotein"/>
</dbReference>
<keyword evidence="2" id="KW-0378">Hydrolase</keyword>
<feature type="region of interest" description="Disordered" evidence="6">
    <location>
        <begin position="617"/>
        <end position="652"/>
    </location>
</feature>
<feature type="region of interest" description="Disordered" evidence="6">
    <location>
        <begin position="1"/>
        <end position="25"/>
    </location>
</feature>
<dbReference type="GO" id="GO:0003964">
    <property type="term" value="F:RNA-directed DNA polymerase activity"/>
    <property type="evidence" value="ECO:0007669"/>
    <property type="project" value="UniProtKB-KW"/>
</dbReference>
<dbReference type="GO" id="GO:0004190">
    <property type="term" value="F:aspartic-type endopeptidase activity"/>
    <property type="evidence" value="ECO:0007669"/>
    <property type="project" value="UniProtKB-KW"/>
</dbReference>
<dbReference type="InterPro" id="IPR036875">
    <property type="entry name" value="Znf_CCHC_sf"/>
</dbReference>
<dbReference type="Pfam" id="PF00098">
    <property type="entry name" value="zf-CCHC"/>
    <property type="match status" value="2"/>
</dbReference>
<keyword evidence="3" id="KW-0238">DNA-binding</keyword>
<keyword evidence="8" id="KW-0695">RNA-directed DNA polymerase</keyword>
<feature type="region of interest" description="Disordered" evidence="6">
    <location>
        <begin position="92"/>
        <end position="128"/>
    </location>
</feature>
<dbReference type="Gene3D" id="4.10.60.10">
    <property type="entry name" value="Zinc finger, CCHC-type"/>
    <property type="match status" value="1"/>
</dbReference>
<keyword evidence="8" id="KW-0808">Transferase</keyword>
<keyword evidence="8" id="KW-0548">Nucleotidyltransferase</keyword>
<dbReference type="InterPro" id="IPR043128">
    <property type="entry name" value="Rev_trsase/Diguanyl_cyclase"/>
</dbReference>
<dbReference type="InterPro" id="IPR056924">
    <property type="entry name" value="SH3_Tf2-1"/>
</dbReference>
<evidence type="ECO:0000256" key="1">
    <source>
        <dbReference type="ARBA" id="ARBA00022670"/>
    </source>
</evidence>
<dbReference type="GO" id="GO:0003677">
    <property type="term" value="F:DNA binding"/>
    <property type="evidence" value="ECO:0007669"/>
    <property type="project" value="UniProtKB-KW"/>
</dbReference>
<keyword evidence="5" id="KW-0479">Metal-binding</keyword>
<keyword evidence="5" id="KW-0862">Zinc</keyword>
<evidence type="ECO:0000256" key="2">
    <source>
        <dbReference type="ARBA" id="ARBA00022750"/>
    </source>
</evidence>
<dbReference type="SUPFAM" id="SSF56672">
    <property type="entry name" value="DNA/RNA polymerases"/>
    <property type="match status" value="1"/>
</dbReference>
<dbReference type="InterPro" id="IPR036397">
    <property type="entry name" value="RNaseH_sf"/>
</dbReference>
<comment type="caution">
    <text evidence="8">The sequence shown here is derived from an EMBL/GenBank/DDBJ whole genome shotgun (WGS) entry which is preliminary data.</text>
</comment>
<evidence type="ECO:0000256" key="6">
    <source>
        <dbReference type="SAM" id="MobiDB-lite"/>
    </source>
</evidence>
<dbReference type="Pfam" id="PF24626">
    <property type="entry name" value="SH3_Tf2-1"/>
    <property type="match status" value="1"/>
</dbReference>
<dbReference type="GO" id="GO:0008270">
    <property type="term" value="F:zinc ion binding"/>
    <property type="evidence" value="ECO:0007669"/>
    <property type="project" value="UniProtKB-KW"/>
</dbReference>
<dbReference type="InterPro" id="IPR041577">
    <property type="entry name" value="RT_RNaseH_2"/>
</dbReference>
<organism evidence="8">
    <name type="scientific">Tanacetum cinerariifolium</name>
    <name type="common">Dalmatian daisy</name>
    <name type="synonym">Chrysanthemum cinerariifolium</name>
    <dbReference type="NCBI Taxonomy" id="118510"/>
    <lineage>
        <taxon>Eukaryota</taxon>
        <taxon>Viridiplantae</taxon>
        <taxon>Streptophyta</taxon>
        <taxon>Embryophyta</taxon>
        <taxon>Tracheophyta</taxon>
        <taxon>Spermatophyta</taxon>
        <taxon>Magnoliopsida</taxon>
        <taxon>eudicotyledons</taxon>
        <taxon>Gunneridae</taxon>
        <taxon>Pentapetalae</taxon>
        <taxon>asterids</taxon>
        <taxon>campanulids</taxon>
        <taxon>Asterales</taxon>
        <taxon>Asteraceae</taxon>
        <taxon>Asteroideae</taxon>
        <taxon>Anthemideae</taxon>
        <taxon>Anthemidinae</taxon>
        <taxon>Tanacetum</taxon>
    </lineage>
</organism>
<evidence type="ECO:0000256" key="4">
    <source>
        <dbReference type="ARBA" id="ARBA00023268"/>
    </source>
</evidence>
<feature type="compositionally biased region" description="Basic and acidic residues" evidence="6">
    <location>
        <begin position="119"/>
        <end position="128"/>
    </location>
</feature>
<dbReference type="EMBL" id="BKCJ010001241">
    <property type="protein sequence ID" value="GEU39972.1"/>
    <property type="molecule type" value="Genomic_DNA"/>
</dbReference>
<dbReference type="PANTHER" id="PTHR37984">
    <property type="entry name" value="PROTEIN CBG26694"/>
    <property type="match status" value="1"/>
</dbReference>
<gene>
    <name evidence="8" type="ORF">Tci_011950</name>
</gene>
<dbReference type="AlphaFoldDB" id="A0A6L2JTL4"/>
<evidence type="ECO:0000313" key="8">
    <source>
        <dbReference type="EMBL" id="GEU39972.1"/>
    </source>
</evidence>
<dbReference type="Pfam" id="PF17919">
    <property type="entry name" value="RT_RNaseH_2"/>
    <property type="match status" value="1"/>
</dbReference>
<dbReference type="Pfam" id="PF08284">
    <property type="entry name" value="RVP_2"/>
    <property type="match status" value="1"/>
</dbReference>
<dbReference type="InterPro" id="IPR001878">
    <property type="entry name" value="Znf_CCHC"/>
</dbReference>
<name>A0A6L2JTL4_TANCI</name>
<evidence type="ECO:0000256" key="5">
    <source>
        <dbReference type="PROSITE-ProRule" id="PRU00047"/>
    </source>
</evidence>
<protein>
    <submittedName>
        <fullName evidence="8">Reverse transcriptase domain-containing protein</fullName>
    </submittedName>
</protein>
<dbReference type="SMART" id="SM00343">
    <property type="entry name" value="ZnF_C2HC"/>
    <property type="match status" value="2"/>
</dbReference>
<proteinExistence type="predicted"/>
<dbReference type="PANTHER" id="PTHR37984:SF5">
    <property type="entry name" value="PROTEIN NYNRIN-LIKE"/>
    <property type="match status" value="1"/>
</dbReference>
<sequence length="1130" mass="127690">MSDSEHSTVTYKSISGDDGSLDLGSPGVIVYRYDGLPMMPEDLYAYVEAAIQEPPPSYFVPEPVYPEFMPPEDDVLPAKEQPLPAAILPTADLPGYINESNPEEEDNEDPKEDTANYPADRDDDHKEEEMSIRAQTHIPFSFEAEVDKLLAIPTLSPLPLTSFSSPLPQIPSPPFLIPLPPTTSSTYTETPLGYRAAGIRLRTSPPPPLPLSSPLPLPPPIILLRTRASMVMMRAAAPSTYCLAPPSRIPPLLPIPLPTSSLPLLLPSTDSIANVPEVVLPPRKRLCVAPGPRFEVRESSSAVAARSTGGFRADYSFVGTLDAEIRRNTDREIGHWITDVWEDLDEIIKEIPATDVAELGQRVTNFVTTVRQDTDEMYVRLDDAQDDRLVQYMDASDTTRSKVRALQTTVLSQQTEIGELRAADRRQQAQLVEALTLLRTLQTQMVTLQSQQRPARDLTHLMYQRRPVVVLRSGYVLAILYSLLSIMGNFRLGIDIPSVANALAKHEIQRNNNLNGDGSQGSGSGITRPVRPTRECTYIDFLKFKNQVKFATFTLYGVDLTWWKSHVKTVGHDVAYDVPWNTLMKELALLCGRIFPEESDKIEKYVAGLPDMIHESTENKRKQDDNQQQQNKRQNTGRGYTAGPREKKPYEGSKPLCSKCNYHHDGSCAPKCHKCNRVGHLAHDCRSPINANTANNQRGTRVGQKATCFECGSYGHFKRECPKPKNNNRRNQELGSFDVIIGMDWLAKYHVVIVCDEKLIRIPYGNETLIVHDDRSDQGNKTRLNIISCTKTPKNKKEHEEPLKAILELRKKDELYAKFSKCEFWIPRFVEGFLKIANSMTKLTQKGVKFDWGDKEEAAFQLIKQKLCSAPILALPKGSEDFVVYCDVSHKGLGIVLMKREKTISYASLQLKFHEKNYTTHDLELRSRSLQKALGTTMAMSITCHLETNGQSEMTIHTLEDMMCAYVIDFGKGWIKHFPLLEFSYNNSYNDSIKAALFEALYGRKCRSTVCWAEVLAKVGAVAYKLELPQDLSRVHNTFHVSNIKKCYFDEPLAIPLDGIHIDDKLHFMEEPIEIMDREVKRLKQRCIPIVKVRWNSRRGHELTWERKDQFQKKYPYLFTKTASSSSATS</sequence>
<keyword evidence="5" id="KW-0863">Zinc-finger</keyword>
<feature type="domain" description="CCHC-type" evidence="7">
    <location>
        <begin position="671"/>
        <end position="687"/>
    </location>
</feature>
<dbReference type="SUPFAM" id="SSF57756">
    <property type="entry name" value="Retrovirus zinc finger-like domains"/>
    <property type="match status" value="1"/>
</dbReference>